<evidence type="ECO:0000256" key="2">
    <source>
        <dbReference type="SAM" id="SignalP"/>
    </source>
</evidence>
<dbReference type="OrthoDB" id="415358at2759"/>
<dbReference type="InterPro" id="IPR041667">
    <property type="entry name" value="Cupin_8"/>
</dbReference>
<feature type="chain" id="PRO_5037424826" description="JmjC domain-containing protein" evidence="2">
    <location>
        <begin position="18"/>
        <end position="400"/>
    </location>
</feature>
<name>A0A913Y8T0_EXADI</name>
<keyword evidence="5" id="KW-1185">Reference proteome</keyword>
<evidence type="ECO:0000313" key="5">
    <source>
        <dbReference type="Proteomes" id="UP000887567"/>
    </source>
</evidence>
<feature type="signal peptide" evidence="2">
    <location>
        <begin position="1"/>
        <end position="17"/>
    </location>
</feature>
<dbReference type="GeneID" id="110253498"/>
<dbReference type="KEGG" id="epa:110253498"/>
<dbReference type="Gene3D" id="1.10.238.10">
    <property type="entry name" value="EF-hand"/>
    <property type="match status" value="1"/>
</dbReference>
<dbReference type="EnsemblMetazoa" id="XM_021060414.2">
    <property type="protein sequence ID" value="XP_020916073.1"/>
    <property type="gene ID" value="LOC110253498"/>
</dbReference>
<protein>
    <recommendedName>
        <fullName evidence="3">JmjC domain-containing protein</fullName>
    </recommendedName>
</protein>
<dbReference type="FunFam" id="2.60.120.650:FF:000025">
    <property type="entry name" value="Lysine-specific demethylase 8"/>
    <property type="match status" value="1"/>
</dbReference>
<dbReference type="Pfam" id="PF13621">
    <property type="entry name" value="Cupin_8"/>
    <property type="match status" value="1"/>
</dbReference>
<dbReference type="PROSITE" id="PS51184">
    <property type="entry name" value="JMJC"/>
    <property type="match status" value="1"/>
</dbReference>
<dbReference type="PANTHER" id="PTHR12461">
    <property type="entry name" value="HYPOXIA-INDUCIBLE FACTOR 1 ALPHA INHIBITOR-RELATED"/>
    <property type="match status" value="1"/>
</dbReference>
<dbReference type="RefSeq" id="XP_020916073.1">
    <property type="nucleotide sequence ID" value="XM_021060414.2"/>
</dbReference>
<feature type="domain" description="JmjC" evidence="3">
    <location>
        <begin position="126"/>
        <end position="277"/>
    </location>
</feature>
<dbReference type="SMART" id="SM00558">
    <property type="entry name" value="JmjC"/>
    <property type="match status" value="1"/>
</dbReference>
<evidence type="ECO:0000259" key="3">
    <source>
        <dbReference type="PROSITE" id="PS51184"/>
    </source>
</evidence>
<evidence type="ECO:0000256" key="1">
    <source>
        <dbReference type="SAM" id="MobiDB-lite"/>
    </source>
</evidence>
<proteinExistence type="predicted"/>
<feature type="region of interest" description="Disordered" evidence="1">
    <location>
        <begin position="365"/>
        <end position="400"/>
    </location>
</feature>
<dbReference type="Proteomes" id="UP000887567">
    <property type="component" value="Unplaced"/>
</dbReference>
<keyword evidence="2" id="KW-0732">Signal</keyword>
<dbReference type="SUPFAM" id="SSF51197">
    <property type="entry name" value="Clavaminate synthase-like"/>
    <property type="match status" value="1"/>
</dbReference>
<accession>A0A913Y8T0</accession>
<feature type="compositionally biased region" description="Acidic residues" evidence="1">
    <location>
        <begin position="375"/>
        <end position="391"/>
    </location>
</feature>
<sequence>MKFSWIIFLNLLKVTHCSEDPAGHLRPLGSHQPPENSISILNSIPSPREFFDNYVKPGKPVLFRGAAKKMPPYNLWTDDYLSKKFGNIRMDVEEGKKENRSLSTFNFKLQDFISRYKKEDVYMVESLPKQMQEEYVIPRCLYCGGFTEVFQDAVMWFSSGGTKSVLHFDSVENINCLFSGSKKFIMIDKKYKPQAHIDRLDGSFSSVDVEKVDMYKFPGLRNVPWFNVSMQQGDCMYIPYMWIHHVHSFGSRNLAVNIWWAHFTFFNETDCETSKYEDNNGIPLSQFSFKPFEIQRQLILEEVGRQPVPQDQWIQTLKKLAAQHHYESLPDDLAKQNFEELDLDKNGLVSADEIFEVKAEDIERLLSLGQHPEEKEEEEHGEEEENMEEDGLSDKRKDEL</sequence>
<dbReference type="InterPro" id="IPR018247">
    <property type="entry name" value="EF_Hand_1_Ca_BS"/>
</dbReference>
<organism evidence="4 5">
    <name type="scientific">Exaiptasia diaphana</name>
    <name type="common">Tropical sea anemone</name>
    <name type="synonym">Aiptasia pulchella</name>
    <dbReference type="NCBI Taxonomy" id="2652724"/>
    <lineage>
        <taxon>Eukaryota</taxon>
        <taxon>Metazoa</taxon>
        <taxon>Cnidaria</taxon>
        <taxon>Anthozoa</taxon>
        <taxon>Hexacorallia</taxon>
        <taxon>Actiniaria</taxon>
        <taxon>Aiptasiidae</taxon>
        <taxon>Exaiptasia</taxon>
    </lineage>
</organism>
<dbReference type="Gene3D" id="2.60.120.650">
    <property type="entry name" value="Cupin"/>
    <property type="match status" value="1"/>
</dbReference>
<evidence type="ECO:0000313" key="4">
    <source>
        <dbReference type="EnsemblMetazoa" id="XP_020916073.1"/>
    </source>
</evidence>
<dbReference type="PANTHER" id="PTHR12461:SF18">
    <property type="entry name" value="JMJC DOMAIN-CONTAINING PROTEIN"/>
    <property type="match status" value="1"/>
</dbReference>
<dbReference type="OMA" id="AVNIWWA"/>
<dbReference type="AlphaFoldDB" id="A0A913Y8T0"/>
<reference evidence="4" key="1">
    <citation type="submission" date="2022-11" db="UniProtKB">
        <authorList>
            <consortium name="EnsemblMetazoa"/>
        </authorList>
    </citation>
    <scope>IDENTIFICATION</scope>
</reference>
<dbReference type="InterPro" id="IPR003347">
    <property type="entry name" value="JmjC_dom"/>
</dbReference>
<dbReference type="PROSITE" id="PS00018">
    <property type="entry name" value="EF_HAND_1"/>
    <property type="match status" value="1"/>
</dbReference>